<dbReference type="InterPro" id="IPR005147">
    <property type="entry name" value="tRNA_synthase_B5-dom"/>
</dbReference>
<dbReference type="InterPro" id="IPR045864">
    <property type="entry name" value="aa-tRNA-synth_II/BPL/LPL"/>
</dbReference>
<evidence type="ECO:0000256" key="4">
    <source>
        <dbReference type="ARBA" id="ARBA00012814"/>
    </source>
</evidence>
<dbReference type="InterPro" id="IPR009061">
    <property type="entry name" value="DNA-bd_dom_put_sf"/>
</dbReference>
<dbReference type="GO" id="GO:0000287">
    <property type="term" value="F:magnesium ion binding"/>
    <property type="evidence" value="ECO:0007669"/>
    <property type="project" value="InterPro"/>
</dbReference>
<evidence type="ECO:0000256" key="12">
    <source>
        <dbReference type="ARBA" id="ARBA00033189"/>
    </source>
</evidence>
<dbReference type="EC" id="6.1.1.20" evidence="4"/>
<evidence type="ECO:0000256" key="7">
    <source>
        <dbReference type="ARBA" id="ARBA00022741"/>
    </source>
</evidence>
<dbReference type="SUPFAM" id="SSF46955">
    <property type="entry name" value="Putative DNA-binding domain"/>
    <property type="match status" value="2"/>
</dbReference>
<dbReference type="Pfam" id="PF03484">
    <property type="entry name" value="B5"/>
    <property type="match status" value="1"/>
</dbReference>
<dbReference type="EMBL" id="MFZO01000004">
    <property type="protein sequence ID" value="OGK25705.1"/>
    <property type="molecule type" value="Genomic_DNA"/>
</dbReference>
<comment type="subunit">
    <text evidence="3">Tetramer of two alpha and two beta subunits.</text>
</comment>
<proteinExistence type="inferred from homology"/>
<evidence type="ECO:0000256" key="8">
    <source>
        <dbReference type="ARBA" id="ARBA00022840"/>
    </source>
</evidence>
<keyword evidence="8" id="KW-0067">ATP-binding</keyword>
<comment type="cofactor">
    <cofactor evidence="1">
        <name>Mg(2+)</name>
        <dbReference type="ChEBI" id="CHEBI:18420"/>
    </cofactor>
</comment>
<dbReference type="GO" id="GO:0009328">
    <property type="term" value="C:phenylalanine-tRNA ligase complex"/>
    <property type="evidence" value="ECO:0007669"/>
    <property type="project" value="TreeGrafter"/>
</dbReference>
<dbReference type="NCBIfam" id="TIGR00472">
    <property type="entry name" value="pheT_bact"/>
    <property type="match status" value="1"/>
</dbReference>
<dbReference type="SUPFAM" id="SSF56037">
    <property type="entry name" value="PheT/TilS domain"/>
    <property type="match status" value="1"/>
</dbReference>
<accession>A0A1F7H3L5</accession>
<dbReference type="SUPFAM" id="SSF55681">
    <property type="entry name" value="Class II aaRS and biotin synthetases"/>
    <property type="match status" value="1"/>
</dbReference>
<gene>
    <name evidence="15" type="ORF">A3C25_04940</name>
</gene>
<evidence type="ECO:0000256" key="2">
    <source>
        <dbReference type="ARBA" id="ARBA00008653"/>
    </source>
</evidence>
<evidence type="ECO:0000313" key="16">
    <source>
        <dbReference type="Proteomes" id="UP000177913"/>
    </source>
</evidence>
<feature type="domain" description="B5" evidence="14">
    <location>
        <begin position="307"/>
        <end position="385"/>
    </location>
</feature>
<name>A0A1F7H3L5_9BACT</name>
<dbReference type="PANTHER" id="PTHR10947">
    <property type="entry name" value="PHENYLALANYL-TRNA SYNTHETASE BETA CHAIN AND LEUCINE-RICH REPEAT-CONTAINING PROTEIN 47"/>
    <property type="match status" value="1"/>
</dbReference>
<comment type="similarity">
    <text evidence="2">Belongs to the phenylalanyl-tRNA synthetase beta subunit family. Type 1 subfamily.</text>
</comment>
<evidence type="ECO:0000259" key="14">
    <source>
        <dbReference type="PROSITE" id="PS51483"/>
    </source>
</evidence>
<evidence type="ECO:0000256" key="11">
    <source>
        <dbReference type="ARBA" id="ARBA00023146"/>
    </source>
</evidence>
<protein>
    <recommendedName>
        <fullName evidence="4">phenylalanine--tRNA ligase</fullName>
        <ecNumber evidence="4">6.1.1.20</ecNumber>
    </recommendedName>
    <alternativeName>
        <fullName evidence="12">Phenylalanyl-tRNA synthetase beta subunit</fullName>
    </alternativeName>
</protein>
<evidence type="ECO:0000256" key="1">
    <source>
        <dbReference type="ARBA" id="ARBA00001946"/>
    </source>
</evidence>
<dbReference type="Gene3D" id="3.50.40.10">
    <property type="entry name" value="Phenylalanyl-trna Synthetase, Chain B, domain 3"/>
    <property type="match status" value="1"/>
</dbReference>
<dbReference type="PANTHER" id="PTHR10947:SF0">
    <property type="entry name" value="PHENYLALANINE--TRNA LIGASE BETA SUBUNIT"/>
    <property type="match status" value="1"/>
</dbReference>
<dbReference type="InterPro" id="IPR005146">
    <property type="entry name" value="B3/B4_tRNA-bd"/>
</dbReference>
<sequence>MNIKITHNWLLEYLETDADPYEIQKYLSLCGPSVERVTKVDGDYVYDIEITSNRVDMASVFGFAQEAQAILPQFGKKAKLKFNPLKSYTFSSIETSSELKERLNIEIKNKNLCSRFTAIVLDNVKIGASPNFIRDRLNLCDIKSINNVVDISNYLMLALGQPVHVFDYDSIGRERSRPFPTMILRESKKEEKIITLDGKQLTLPGGDIVIEDGDAKLIDLCGIMGGFNSAVNPKTNKVILFVQTYDSQKIRKTSMLTGQRTVAATYFEKVLDEERVEPTTVYGVELLQKYAGATIASQLYDIYPNPLKPKKVSILINDVQRIIGISLKKDIIIKILSNLGFIYHLGPPGTKMVFEVPSYRGRDVSIKEDLIEEIARIYGYHNLPNNIQPTVYVKQPKEVEQLFELQSKVKHFLKHLGLNEVMNYSMISKQMIDNSELRVEDHLELKNTISDEIRYMRSYLLPSLFVNIKNNEGKVKEVKFFEIAKTYKPQENNLPKEEYKLGIVINTSLTDLKGLIDALIVELNITNYVIKNTSYPFLSKNMQGEMFVEKDWIVKYGEISSQHKSNYQIRGNVYIAVFDFKTLIKYQKLLSSYNPINPFATIKLDLTMEFSSKKTFWDIKKLAFETSKLLQKIEVESVFKNKITLRFYFSSPERNLTEEEAKKELTNIRNKL</sequence>
<evidence type="ECO:0000256" key="13">
    <source>
        <dbReference type="ARBA" id="ARBA00049255"/>
    </source>
</evidence>
<keyword evidence="11" id="KW-0030">Aminoacyl-tRNA synthetase</keyword>
<keyword evidence="7" id="KW-0547">Nucleotide-binding</keyword>
<dbReference type="InterPro" id="IPR004532">
    <property type="entry name" value="Phe-tRNA-ligase_IIc_bsu_bact"/>
</dbReference>
<dbReference type="Gene3D" id="3.30.930.10">
    <property type="entry name" value="Bira Bifunctional Protein, Domain 2"/>
    <property type="match status" value="1"/>
</dbReference>
<dbReference type="GO" id="GO:0003723">
    <property type="term" value="F:RNA binding"/>
    <property type="evidence" value="ECO:0007669"/>
    <property type="project" value="InterPro"/>
</dbReference>
<dbReference type="Proteomes" id="UP000177913">
    <property type="component" value="Unassembled WGS sequence"/>
</dbReference>
<evidence type="ECO:0000313" key="15">
    <source>
        <dbReference type="EMBL" id="OGK25705.1"/>
    </source>
</evidence>
<dbReference type="GO" id="GO:0004826">
    <property type="term" value="F:phenylalanine-tRNA ligase activity"/>
    <property type="evidence" value="ECO:0007669"/>
    <property type="project" value="UniProtKB-EC"/>
</dbReference>
<keyword evidence="10" id="KW-0648">Protein biosynthesis</keyword>
<evidence type="ECO:0000256" key="10">
    <source>
        <dbReference type="ARBA" id="ARBA00022917"/>
    </source>
</evidence>
<dbReference type="PROSITE" id="PS51483">
    <property type="entry name" value="B5"/>
    <property type="match status" value="1"/>
</dbReference>
<dbReference type="Gene3D" id="3.30.56.10">
    <property type="match status" value="2"/>
</dbReference>
<dbReference type="InterPro" id="IPR045060">
    <property type="entry name" value="Phe-tRNA-ligase_IIc_bsu"/>
</dbReference>
<dbReference type="AlphaFoldDB" id="A0A1F7H3L5"/>
<comment type="caution">
    <text evidence="15">The sequence shown here is derived from an EMBL/GenBank/DDBJ whole genome shotgun (WGS) entry which is preliminary data.</text>
</comment>
<reference evidence="15 16" key="1">
    <citation type="journal article" date="2016" name="Nat. Commun.">
        <title>Thousands of microbial genomes shed light on interconnected biogeochemical processes in an aquifer system.</title>
        <authorList>
            <person name="Anantharaman K."/>
            <person name="Brown C.T."/>
            <person name="Hug L.A."/>
            <person name="Sharon I."/>
            <person name="Castelle C.J."/>
            <person name="Probst A.J."/>
            <person name="Thomas B.C."/>
            <person name="Singh A."/>
            <person name="Wilkins M.J."/>
            <person name="Karaoz U."/>
            <person name="Brodie E.L."/>
            <person name="Williams K.H."/>
            <person name="Hubbard S.S."/>
            <person name="Banfield J.F."/>
        </authorList>
    </citation>
    <scope>NUCLEOTIDE SEQUENCE [LARGE SCALE GENOMIC DNA]</scope>
</reference>
<comment type="catalytic activity">
    <reaction evidence="13">
        <text>tRNA(Phe) + L-phenylalanine + ATP = L-phenylalanyl-tRNA(Phe) + AMP + diphosphate + H(+)</text>
        <dbReference type="Rhea" id="RHEA:19413"/>
        <dbReference type="Rhea" id="RHEA-COMP:9668"/>
        <dbReference type="Rhea" id="RHEA-COMP:9699"/>
        <dbReference type="ChEBI" id="CHEBI:15378"/>
        <dbReference type="ChEBI" id="CHEBI:30616"/>
        <dbReference type="ChEBI" id="CHEBI:33019"/>
        <dbReference type="ChEBI" id="CHEBI:58095"/>
        <dbReference type="ChEBI" id="CHEBI:78442"/>
        <dbReference type="ChEBI" id="CHEBI:78531"/>
        <dbReference type="ChEBI" id="CHEBI:456215"/>
        <dbReference type="EC" id="6.1.1.20"/>
    </reaction>
</comment>
<keyword evidence="9" id="KW-0460">Magnesium</keyword>
<dbReference type="InterPro" id="IPR041616">
    <property type="entry name" value="PheRS_beta_core"/>
</dbReference>
<dbReference type="Pfam" id="PF03483">
    <property type="entry name" value="B3_4"/>
    <property type="match status" value="1"/>
</dbReference>
<dbReference type="SMART" id="SM00873">
    <property type="entry name" value="B3_4"/>
    <property type="match status" value="1"/>
</dbReference>
<organism evidence="15 16">
    <name type="scientific">Candidatus Roizmanbacteria bacterium RIFCSPHIGHO2_02_FULL_38_11</name>
    <dbReference type="NCBI Taxonomy" id="1802039"/>
    <lineage>
        <taxon>Bacteria</taxon>
        <taxon>Candidatus Roizmaniibacteriota</taxon>
    </lineage>
</organism>
<dbReference type="GO" id="GO:0005524">
    <property type="term" value="F:ATP binding"/>
    <property type="evidence" value="ECO:0007669"/>
    <property type="project" value="UniProtKB-KW"/>
</dbReference>
<evidence type="ECO:0000256" key="5">
    <source>
        <dbReference type="ARBA" id="ARBA00022598"/>
    </source>
</evidence>
<keyword evidence="6" id="KW-0479">Metal-binding</keyword>
<evidence type="ECO:0000256" key="6">
    <source>
        <dbReference type="ARBA" id="ARBA00022723"/>
    </source>
</evidence>
<dbReference type="Pfam" id="PF17759">
    <property type="entry name" value="tRNA_synthFbeta"/>
    <property type="match status" value="1"/>
</dbReference>
<evidence type="ECO:0000256" key="3">
    <source>
        <dbReference type="ARBA" id="ARBA00011209"/>
    </source>
</evidence>
<dbReference type="InterPro" id="IPR020825">
    <property type="entry name" value="Phe-tRNA_synthase-like_B3/B4"/>
</dbReference>
<dbReference type="SMART" id="SM00874">
    <property type="entry name" value="B5"/>
    <property type="match status" value="1"/>
</dbReference>
<keyword evidence="5 15" id="KW-0436">Ligase</keyword>
<dbReference type="GO" id="GO:0006432">
    <property type="term" value="P:phenylalanyl-tRNA aminoacylation"/>
    <property type="evidence" value="ECO:0007669"/>
    <property type="project" value="InterPro"/>
</dbReference>
<evidence type="ECO:0000256" key="9">
    <source>
        <dbReference type="ARBA" id="ARBA00022842"/>
    </source>
</evidence>